<keyword evidence="4" id="KW-1185">Reference proteome</keyword>
<dbReference type="AlphaFoldDB" id="A0A7J7P5U4"/>
<reference evidence="3 4" key="1">
    <citation type="journal article" date="2020" name="IScience">
        <title>Genome Sequencing of the Endangered Kingdonia uniflora (Circaeasteraceae, Ranunculales) Reveals Potential Mechanisms of Evolutionary Specialization.</title>
        <authorList>
            <person name="Sun Y."/>
            <person name="Deng T."/>
            <person name="Zhang A."/>
            <person name="Moore M.J."/>
            <person name="Landis J.B."/>
            <person name="Lin N."/>
            <person name="Zhang H."/>
            <person name="Zhang X."/>
            <person name="Huang J."/>
            <person name="Zhang X."/>
            <person name="Sun H."/>
            <person name="Wang H."/>
        </authorList>
    </citation>
    <scope>NUCLEOTIDE SEQUENCE [LARGE SCALE GENOMIC DNA]</scope>
    <source>
        <strain evidence="3">TB1705</strain>
        <tissue evidence="3">Leaf</tissue>
    </source>
</reference>
<dbReference type="EMBL" id="JACGCM010000236">
    <property type="protein sequence ID" value="KAF6174815.1"/>
    <property type="molecule type" value="Genomic_DNA"/>
</dbReference>
<dbReference type="InterPro" id="IPR012340">
    <property type="entry name" value="NA-bd_OB-fold"/>
</dbReference>
<proteinExistence type="predicted"/>
<evidence type="ECO:0000259" key="1">
    <source>
        <dbReference type="Pfam" id="PF17207"/>
    </source>
</evidence>
<name>A0A7J7P5U4_9MAGN</name>
<comment type="caution">
    <text evidence="3">The sequence shown here is derived from an EMBL/GenBank/DDBJ whole genome shotgun (WGS) entry which is preliminary data.</text>
</comment>
<dbReference type="Pfam" id="PF17207">
    <property type="entry name" value="MCM_OB"/>
    <property type="match status" value="1"/>
</dbReference>
<feature type="domain" description="MCM OB" evidence="1">
    <location>
        <begin position="73"/>
        <end position="128"/>
    </location>
</feature>
<dbReference type="Proteomes" id="UP000541444">
    <property type="component" value="Unassembled WGS sequence"/>
</dbReference>
<evidence type="ECO:0000313" key="4">
    <source>
        <dbReference type="Proteomes" id="UP000541444"/>
    </source>
</evidence>
<dbReference type="OrthoDB" id="1727607at2759"/>
<evidence type="ECO:0000313" key="2">
    <source>
        <dbReference type="EMBL" id="KAF6143591.1"/>
    </source>
</evidence>
<dbReference type="InterPro" id="IPR033762">
    <property type="entry name" value="MCM_OB"/>
</dbReference>
<dbReference type="SUPFAM" id="SSF50249">
    <property type="entry name" value="Nucleic acid-binding proteins"/>
    <property type="match status" value="1"/>
</dbReference>
<evidence type="ECO:0000313" key="3">
    <source>
        <dbReference type="EMBL" id="KAF6174815.1"/>
    </source>
</evidence>
<dbReference type="Gene3D" id="2.20.28.10">
    <property type="match status" value="1"/>
</dbReference>
<accession>A0A7J7P5U4</accession>
<organism evidence="3 4">
    <name type="scientific">Kingdonia uniflora</name>
    <dbReference type="NCBI Taxonomy" id="39325"/>
    <lineage>
        <taxon>Eukaryota</taxon>
        <taxon>Viridiplantae</taxon>
        <taxon>Streptophyta</taxon>
        <taxon>Embryophyta</taxon>
        <taxon>Tracheophyta</taxon>
        <taxon>Spermatophyta</taxon>
        <taxon>Magnoliopsida</taxon>
        <taxon>Ranunculales</taxon>
        <taxon>Circaeasteraceae</taxon>
        <taxon>Kingdonia</taxon>
    </lineage>
</organism>
<dbReference type="Gene3D" id="2.40.50.140">
    <property type="entry name" value="Nucleic acid-binding proteins"/>
    <property type="match status" value="1"/>
</dbReference>
<dbReference type="EMBL" id="JACGCM010002202">
    <property type="protein sequence ID" value="KAF6143591.1"/>
    <property type="molecule type" value="Genomic_DNA"/>
</dbReference>
<sequence length="155" mass="17910">MMRFINRTLLLFDEWWIEHTFREANRAPGHIAMLAPAMGHFDLDVNSFDATLVQICDEDKKIAGYYDHKEGKSETRFTGTQRVRLQETPNEILNCGTPHTVSLLMHDKLVVTGKAGDRVEVIEVYRAMSVKSRINTTNYKIFVQDLHRLSTLKED</sequence>
<protein>
    <recommendedName>
        <fullName evidence="1">MCM OB domain-containing protein</fullName>
    </recommendedName>
</protein>
<gene>
    <name evidence="3" type="ORF">GIB67_010641</name>
    <name evidence="2" type="ORF">GIB67_012390</name>
</gene>